<comment type="caution">
    <text evidence="2">The sequence shown here is derived from an EMBL/GenBank/DDBJ whole genome shotgun (WGS) entry which is preliminary data.</text>
</comment>
<name>A0ABP7QXJ1_9PSEU</name>
<evidence type="ECO:0000313" key="3">
    <source>
        <dbReference type="Proteomes" id="UP001501747"/>
    </source>
</evidence>
<sequence>MPEATTDAAHPDMGLRGVLIVLCRAEITSWGVLFCARQVVGVPIGRWLDRFGPRVVTSWGSVLAVGALSAFASAVVPGPAILLITGSVLVG</sequence>
<keyword evidence="1" id="KW-0812">Transmembrane</keyword>
<reference evidence="3" key="1">
    <citation type="journal article" date="2019" name="Int. J. Syst. Evol. Microbiol.">
        <title>The Global Catalogue of Microorganisms (GCM) 10K type strain sequencing project: providing services to taxonomists for standard genome sequencing and annotation.</title>
        <authorList>
            <consortium name="The Broad Institute Genomics Platform"/>
            <consortium name="The Broad Institute Genome Sequencing Center for Infectious Disease"/>
            <person name="Wu L."/>
            <person name="Ma J."/>
        </authorList>
    </citation>
    <scope>NUCLEOTIDE SEQUENCE [LARGE SCALE GENOMIC DNA]</scope>
    <source>
        <strain evidence="3">JCM 17342</strain>
    </source>
</reference>
<keyword evidence="3" id="KW-1185">Reference proteome</keyword>
<evidence type="ECO:0008006" key="4">
    <source>
        <dbReference type="Google" id="ProtNLM"/>
    </source>
</evidence>
<dbReference type="EMBL" id="BAABAL010000004">
    <property type="protein sequence ID" value="GAA3989484.1"/>
    <property type="molecule type" value="Genomic_DNA"/>
</dbReference>
<gene>
    <name evidence="2" type="ORF">GCM10022247_05100</name>
</gene>
<organism evidence="2 3">
    <name type="scientific">Allokutzneria multivorans</name>
    <dbReference type="NCBI Taxonomy" id="1142134"/>
    <lineage>
        <taxon>Bacteria</taxon>
        <taxon>Bacillati</taxon>
        <taxon>Actinomycetota</taxon>
        <taxon>Actinomycetes</taxon>
        <taxon>Pseudonocardiales</taxon>
        <taxon>Pseudonocardiaceae</taxon>
        <taxon>Allokutzneria</taxon>
    </lineage>
</organism>
<keyword evidence="1" id="KW-0472">Membrane</keyword>
<feature type="transmembrane region" description="Helical" evidence="1">
    <location>
        <begin position="62"/>
        <end position="90"/>
    </location>
</feature>
<evidence type="ECO:0000313" key="2">
    <source>
        <dbReference type="EMBL" id="GAA3989484.1"/>
    </source>
</evidence>
<dbReference type="Proteomes" id="UP001501747">
    <property type="component" value="Unassembled WGS sequence"/>
</dbReference>
<dbReference type="RefSeq" id="WP_344870828.1">
    <property type="nucleotide sequence ID" value="NZ_BAABAL010000004.1"/>
</dbReference>
<protein>
    <recommendedName>
        <fullName evidence="4">MFS transporter</fullName>
    </recommendedName>
</protein>
<keyword evidence="1" id="KW-1133">Transmembrane helix</keyword>
<dbReference type="InterPro" id="IPR036259">
    <property type="entry name" value="MFS_trans_sf"/>
</dbReference>
<dbReference type="SUPFAM" id="SSF103473">
    <property type="entry name" value="MFS general substrate transporter"/>
    <property type="match status" value="1"/>
</dbReference>
<evidence type="ECO:0000256" key="1">
    <source>
        <dbReference type="SAM" id="Phobius"/>
    </source>
</evidence>
<accession>A0ABP7QXJ1</accession>
<proteinExistence type="predicted"/>